<keyword evidence="1" id="KW-0862">Zinc</keyword>
<dbReference type="GO" id="GO:0003676">
    <property type="term" value="F:nucleic acid binding"/>
    <property type="evidence" value="ECO:0007669"/>
    <property type="project" value="InterPro"/>
</dbReference>
<reference evidence="4" key="1">
    <citation type="submission" date="2014-08" db="EMBL/GenBank/DDBJ databases">
        <authorList>
            <person name="Senf B."/>
            <person name="Petzold A."/>
            <person name="Downie B.R."/>
            <person name="Koch P."/>
            <person name="Platzer M."/>
        </authorList>
    </citation>
    <scope>NUCLEOTIDE SEQUENCE [LARGE SCALE GENOMIC DNA]</scope>
    <source>
        <strain evidence="4">GRZ</strain>
    </source>
</reference>
<dbReference type="PANTHER" id="PTHR15503:SF36">
    <property type="entry name" value="RETROTRANSPOSON GAG-LIKE PROTEIN 5"/>
    <property type="match status" value="1"/>
</dbReference>
<dbReference type="AlphaFoldDB" id="A0A8C6PBI1"/>
<keyword evidence="1" id="KW-0863">Zinc-finger</keyword>
<reference evidence="4" key="3">
    <citation type="submission" date="2025-09" db="UniProtKB">
        <authorList>
            <consortium name="Ensembl"/>
        </authorList>
    </citation>
    <scope>IDENTIFICATION</scope>
</reference>
<evidence type="ECO:0000256" key="2">
    <source>
        <dbReference type="SAM" id="MobiDB-lite"/>
    </source>
</evidence>
<keyword evidence="5" id="KW-1185">Reference proteome</keyword>
<feature type="region of interest" description="Disordered" evidence="2">
    <location>
        <begin position="285"/>
        <end position="324"/>
    </location>
</feature>
<organism evidence="4 5">
    <name type="scientific">Nothobranchius furzeri</name>
    <name type="common">Turquoise killifish</name>
    <dbReference type="NCBI Taxonomy" id="105023"/>
    <lineage>
        <taxon>Eukaryota</taxon>
        <taxon>Metazoa</taxon>
        <taxon>Chordata</taxon>
        <taxon>Craniata</taxon>
        <taxon>Vertebrata</taxon>
        <taxon>Euteleostomi</taxon>
        <taxon>Actinopterygii</taxon>
        <taxon>Neopterygii</taxon>
        <taxon>Teleostei</taxon>
        <taxon>Neoteleostei</taxon>
        <taxon>Acanthomorphata</taxon>
        <taxon>Ovalentaria</taxon>
        <taxon>Atherinomorphae</taxon>
        <taxon>Cyprinodontiformes</taxon>
        <taxon>Nothobranchiidae</taxon>
        <taxon>Nothobranchius</taxon>
    </lineage>
</organism>
<feature type="domain" description="CCHC-type" evidence="3">
    <location>
        <begin position="335"/>
        <end position="349"/>
    </location>
</feature>
<accession>A0A8C6PBI1</accession>
<dbReference type="GeneTree" id="ENSGT00950000183173"/>
<proteinExistence type="predicted"/>
<sequence>MSWVRHLPRAMTESSGHTSNPAESALADLATRMSQQEQTLPVLMEQLNITNQRYQRLETVLQQLQEQLSSTASGSVPAPATAAAPAFGTEPHAHASGGVVSPGPEALGSPEITHFRSAPPRQCPTFSGEFEDCFGFLLQCRLAFEDSPRSFPTDSMKISFIVGLLRGKALRWAEAKSRNPNFLSGSYPDFLEDFKLTFCSSETTTDIRKRLLHLSQGRRSVADMSLEFRTLAAMTSWGDDALKAAFIEALNDRVRNQLALCPEPSTLDGLISLCISIDKRHRELQKTPFRDLSPPVAHRPSHRSPPLDSPEEPMQVGHTHLTPEERQHRYSKGLCLYCGKPGHMVHTCPAASKGRAHQ</sequence>
<dbReference type="InterPro" id="IPR001878">
    <property type="entry name" value="Znf_CCHC"/>
</dbReference>
<dbReference type="Proteomes" id="UP000694548">
    <property type="component" value="Chromosome sgr19"/>
</dbReference>
<reference evidence="4" key="2">
    <citation type="submission" date="2025-08" db="UniProtKB">
        <authorList>
            <consortium name="Ensembl"/>
        </authorList>
    </citation>
    <scope>IDENTIFICATION</scope>
</reference>
<name>A0A8C6PBI1_NOTFU</name>
<dbReference type="GO" id="GO:0008270">
    <property type="term" value="F:zinc ion binding"/>
    <property type="evidence" value="ECO:0007669"/>
    <property type="project" value="UniProtKB-KW"/>
</dbReference>
<evidence type="ECO:0000256" key="1">
    <source>
        <dbReference type="PROSITE-ProRule" id="PRU00047"/>
    </source>
</evidence>
<dbReference type="Ensembl" id="ENSNFUT00015043216.1">
    <property type="protein sequence ID" value="ENSNFUP00015041393.1"/>
    <property type="gene ID" value="ENSNFUG00015019870.1"/>
</dbReference>
<dbReference type="PANTHER" id="PTHR15503">
    <property type="entry name" value="LDOC1 RELATED"/>
    <property type="match status" value="1"/>
</dbReference>
<dbReference type="Pfam" id="PF03732">
    <property type="entry name" value="Retrotrans_gag"/>
    <property type="match status" value="1"/>
</dbReference>
<evidence type="ECO:0000313" key="5">
    <source>
        <dbReference type="Proteomes" id="UP000694548"/>
    </source>
</evidence>
<dbReference type="Gene3D" id="4.10.60.10">
    <property type="entry name" value="Zinc finger, CCHC-type"/>
    <property type="match status" value="1"/>
</dbReference>
<feature type="region of interest" description="Disordered" evidence="2">
    <location>
        <begin position="1"/>
        <end position="21"/>
    </location>
</feature>
<evidence type="ECO:0000313" key="4">
    <source>
        <dbReference type="Ensembl" id="ENSNFUP00015041393.1"/>
    </source>
</evidence>
<dbReference type="PROSITE" id="PS50158">
    <property type="entry name" value="ZF_CCHC"/>
    <property type="match status" value="1"/>
</dbReference>
<feature type="compositionally biased region" description="Low complexity" evidence="2">
    <location>
        <begin position="72"/>
        <end position="86"/>
    </location>
</feature>
<dbReference type="InterPro" id="IPR005162">
    <property type="entry name" value="Retrotrans_gag_dom"/>
</dbReference>
<evidence type="ECO:0000259" key="3">
    <source>
        <dbReference type="PROSITE" id="PS50158"/>
    </source>
</evidence>
<dbReference type="SUPFAM" id="SSF57756">
    <property type="entry name" value="Retrovirus zinc finger-like domains"/>
    <property type="match status" value="1"/>
</dbReference>
<feature type="compositionally biased region" description="Polar residues" evidence="2">
    <location>
        <begin position="12"/>
        <end position="21"/>
    </location>
</feature>
<dbReference type="InterPro" id="IPR036875">
    <property type="entry name" value="Znf_CCHC_sf"/>
</dbReference>
<dbReference type="InterPro" id="IPR032567">
    <property type="entry name" value="RTL1-rel"/>
</dbReference>
<keyword evidence="1" id="KW-0479">Metal-binding</keyword>
<protein>
    <recommendedName>
        <fullName evidence="3">CCHC-type domain-containing protein</fullName>
    </recommendedName>
</protein>
<feature type="region of interest" description="Disordered" evidence="2">
    <location>
        <begin position="72"/>
        <end position="96"/>
    </location>
</feature>